<comment type="caution">
    <text evidence="2">The sequence shown here is derived from an EMBL/GenBank/DDBJ whole genome shotgun (WGS) entry which is preliminary data.</text>
</comment>
<reference evidence="2" key="1">
    <citation type="submission" date="2021-02" db="EMBL/GenBank/DDBJ databases">
        <authorList>
            <person name="Nowell W R."/>
        </authorList>
    </citation>
    <scope>NUCLEOTIDE SEQUENCE</scope>
</reference>
<proteinExistence type="predicted"/>
<dbReference type="EMBL" id="CAJOBI010166644">
    <property type="protein sequence ID" value="CAF4872524.1"/>
    <property type="molecule type" value="Genomic_DNA"/>
</dbReference>
<evidence type="ECO:0000313" key="1">
    <source>
        <dbReference type="EMBL" id="CAF4872524.1"/>
    </source>
</evidence>
<feature type="non-terminal residue" evidence="2">
    <location>
        <position position="81"/>
    </location>
</feature>
<name>A0A8S3CLP9_9BILA</name>
<evidence type="ECO:0000313" key="3">
    <source>
        <dbReference type="Proteomes" id="UP000681720"/>
    </source>
</evidence>
<feature type="non-terminal residue" evidence="2">
    <location>
        <position position="1"/>
    </location>
</feature>
<dbReference type="Proteomes" id="UP000676336">
    <property type="component" value="Unassembled WGS sequence"/>
</dbReference>
<evidence type="ECO:0000313" key="2">
    <source>
        <dbReference type="EMBL" id="CAF4927741.1"/>
    </source>
</evidence>
<dbReference type="EMBL" id="CAJOBJ010183710">
    <property type="protein sequence ID" value="CAF4927741.1"/>
    <property type="molecule type" value="Genomic_DNA"/>
</dbReference>
<gene>
    <name evidence="2" type="ORF">GIL414_LOCUS53148</name>
    <name evidence="1" type="ORF">SMN809_LOCUS50413</name>
</gene>
<dbReference type="AlphaFoldDB" id="A0A8S3CLP9"/>
<protein>
    <submittedName>
        <fullName evidence="2">Uncharacterized protein</fullName>
    </submittedName>
</protein>
<sequence>RGHWTRTIVASPNLDRIYIGIGSATNVDADPLPRGSVQVASIDGSNMVTFSHGLRNPIGLAFHPITKDLYVACQERDEIGD</sequence>
<dbReference type="InterPro" id="IPR011042">
    <property type="entry name" value="6-blade_b-propeller_TolB-like"/>
</dbReference>
<dbReference type="Proteomes" id="UP000681720">
    <property type="component" value="Unassembled WGS sequence"/>
</dbReference>
<dbReference type="Gene3D" id="2.120.10.30">
    <property type="entry name" value="TolB, C-terminal domain"/>
    <property type="match status" value="1"/>
</dbReference>
<organism evidence="2 3">
    <name type="scientific">Rotaria magnacalcarata</name>
    <dbReference type="NCBI Taxonomy" id="392030"/>
    <lineage>
        <taxon>Eukaryota</taxon>
        <taxon>Metazoa</taxon>
        <taxon>Spiralia</taxon>
        <taxon>Gnathifera</taxon>
        <taxon>Rotifera</taxon>
        <taxon>Eurotatoria</taxon>
        <taxon>Bdelloidea</taxon>
        <taxon>Philodinida</taxon>
        <taxon>Philodinidae</taxon>
        <taxon>Rotaria</taxon>
    </lineage>
</organism>
<accession>A0A8S3CLP9</accession>
<dbReference type="SUPFAM" id="SSF63825">
    <property type="entry name" value="YWTD domain"/>
    <property type="match status" value="1"/>
</dbReference>